<dbReference type="EMBL" id="FQ312005">
    <property type="protein sequence ID" value="CBW27098.1"/>
    <property type="molecule type" value="Genomic_DNA"/>
</dbReference>
<protein>
    <submittedName>
        <fullName evidence="1">Uncharacterized protein</fullName>
    </submittedName>
</protein>
<dbReference type="RefSeq" id="WP_014244875.1">
    <property type="nucleotide sequence ID" value="NC_016620.1"/>
</dbReference>
<organism evidence="1 2">
    <name type="scientific">Halobacteriovorax marinus (strain ATCC BAA-682 / DSM 15412 / SJ)</name>
    <name type="common">Bacteriovorax marinus</name>
    <dbReference type="NCBI Taxonomy" id="862908"/>
    <lineage>
        <taxon>Bacteria</taxon>
        <taxon>Pseudomonadati</taxon>
        <taxon>Bdellovibrionota</taxon>
        <taxon>Bacteriovoracia</taxon>
        <taxon>Bacteriovoracales</taxon>
        <taxon>Halobacteriovoraceae</taxon>
        <taxon>Halobacteriovorax</taxon>
    </lineage>
</organism>
<dbReference type="HOGENOM" id="CLU_1956540_0_0_7"/>
<dbReference type="AlphaFoldDB" id="E1X4C6"/>
<evidence type="ECO:0000313" key="1">
    <source>
        <dbReference type="EMBL" id="CBW27098.1"/>
    </source>
</evidence>
<sequence>MKIVDIQKNLLISHLGLVGINEELLETFPIQKLIDKSDDQVCVIFTFLFNKFSKETLIKSVEVMSKILEIEPSSVERKGGEPPQFMAQVFLDSHTMHWSDRASLKYEQLQKALLSFDIRVSANVSINN</sequence>
<keyword evidence="2" id="KW-1185">Reference proteome</keyword>
<accession>E1X4C6</accession>
<reference evidence="2" key="1">
    <citation type="journal article" date="2013" name="ISME J.">
        <title>A small predatory core genome in the divergent marine Bacteriovorax marinus SJ and the terrestrial Bdellovibrio bacteriovorus.</title>
        <authorList>
            <person name="Crossman L.C."/>
            <person name="Chen H."/>
            <person name="Cerdeno-Tarraga A.M."/>
            <person name="Brooks K."/>
            <person name="Quail M.A."/>
            <person name="Pineiro S.A."/>
            <person name="Hobley L."/>
            <person name="Sockett R.E."/>
            <person name="Bentley S.D."/>
            <person name="Parkhill J."/>
            <person name="Williams H.N."/>
            <person name="Stine O.C."/>
        </authorList>
    </citation>
    <scope>NUCLEOTIDE SEQUENCE [LARGE SCALE GENOMIC DNA]</scope>
    <source>
        <strain evidence="2">ATCC BAA-682 / DSM 15412 / SJ</strain>
    </source>
</reference>
<dbReference type="PATRIC" id="fig|862908.3.peg.2187"/>
<evidence type="ECO:0000313" key="2">
    <source>
        <dbReference type="Proteomes" id="UP000008963"/>
    </source>
</evidence>
<dbReference type="OrthoDB" id="9962334at2"/>
<dbReference type="KEGG" id="bmx:BMS_2298"/>
<proteinExistence type="predicted"/>
<gene>
    <name evidence="1" type="ordered locus">BMS_2298</name>
</gene>
<dbReference type="Proteomes" id="UP000008963">
    <property type="component" value="Chromosome"/>
</dbReference>
<dbReference type="STRING" id="862908.BMS_2298"/>
<name>E1X4C6_HALMS</name>